<keyword evidence="2" id="KW-1185">Reference proteome</keyword>
<reference evidence="1 2" key="1">
    <citation type="submission" date="2017-05" db="EMBL/GenBank/DDBJ databases">
        <authorList>
            <person name="Varghese N."/>
            <person name="Submissions S."/>
        </authorList>
    </citation>
    <scope>NUCLEOTIDE SEQUENCE [LARGE SCALE GENOMIC DNA]</scope>
    <source>
        <strain evidence="1 2">DSM 27040</strain>
    </source>
</reference>
<protein>
    <submittedName>
        <fullName evidence="1">Uncharacterized protein</fullName>
    </submittedName>
</protein>
<evidence type="ECO:0000313" key="1">
    <source>
        <dbReference type="EMBL" id="SMO77320.1"/>
    </source>
</evidence>
<accession>A0A521E2J2</accession>
<sequence>MFYLRKPLHRLLLSHRSLAQNKGQAFKLTINKIFPLLLSPRPASAKLPLAPTRLSADKFFGTAASGATRKNIIRRIRLLQANNRLPILRELIVPVLFFFLY</sequence>
<organism evidence="1 2">
    <name type="scientific">Saccharicrinis carchari</name>
    <dbReference type="NCBI Taxonomy" id="1168039"/>
    <lineage>
        <taxon>Bacteria</taxon>
        <taxon>Pseudomonadati</taxon>
        <taxon>Bacteroidota</taxon>
        <taxon>Bacteroidia</taxon>
        <taxon>Marinilabiliales</taxon>
        <taxon>Marinilabiliaceae</taxon>
        <taxon>Saccharicrinis</taxon>
    </lineage>
</organism>
<dbReference type="Proteomes" id="UP000319040">
    <property type="component" value="Unassembled WGS sequence"/>
</dbReference>
<proteinExistence type="predicted"/>
<dbReference type="EMBL" id="FXTB01000007">
    <property type="protein sequence ID" value="SMO77320.1"/>
    <property type="molecule type" value="Genomic_DNA"/>
</dbReference>
<evidence type="ECO:0000313" key="2">
    <source>
        <dbReference type="Proteomes" id="UP000319040"/>
    </source>
</evidence>
<name>A0A521E2J2_SACCC</name>
<dbReference type="AlphaFoldDB" id="A0A521E2J2"/>
<gene>
    <name evidence="1" type="ORF">SAMN06265379_10787</name>
</gene>